<dbReference type="InterPro" id="IPR058031">
    <property type="entry name" value="AAA_lid_NorR"/>
</dbReference>
<dbReference type="SUPFAM" id="SSF55785">
    <property type="entry name" value="PYP-like sensor domain (PAS domain)"/>
    <property type="match status" value="1"/>
</dbReference>
<gene>
    <name evidence="7" type="ORF">JBW_04483</name>
</gene>
<dbReference type="InterPro" id="IPR010524">
    <property type="entry name" value="Sig_transdc_resp-reg_PrpR_N"/>
</dbReference>
<dbReference type="GO" id="GO:0043565">
    <property type="term" value="F:sequence-specific DNA binding"/>
    <property type="evidence" value="ECO:0007669"/>
    <property type="project" value="InterPro"/>
</dbReference>
<evidence type="ECO:0000256" key="2">
    <source>
        <dbReference type="ARBA" id="ARBA00022840"/>
    </source>
</evidence>
<name>I8U3N3_9FIRM</name>
<dbReference type="InterPro" id="IPR035965">
    <property type="entry name" value="PAS-like_dom_sf"/>
</dbReference>
<dbReference type="Pfam" id="PF06506">
    <property type="entry name" value="PrpR_N"/>
    <property type="match status" value="1"/>
</dbReference>
<keyword evidence="3" id="KW-0805">Transcription regulation</keyword>
<dbReference type="PRINTS" id="PR01590">
    <property type="entry name" value="HTHFIS"/>
</dbReference>
<dbReference type="CDD" id="cd00130">
    <property type="entry name" value="PAS"/>
    <property type="match status" value="1"/>
</dbReference>
<proteinExistence type="predicted"/>
<evidence type="ECO:0000313" key="7">
    <source>
        <dbReference type="EMBL" id="AJQ29814.1"/>
    </source>
</evidence>
<dbReference type="InterPro" id="IPR025943">
    <property type="entry name" value="Sigma_54_int_dom_ATP-bd_2"/>
</dbReference>
<feature type="domain" description="Sigma-54 factor interaction" evidence="5">
    <location>
        <begin position="327"/>
        <end position="556"/>
    </location>
</feature>
<evidence type="ECO:0000256" key="1">
    <source>
        <dbReference type="ARBA" id="ARBA00022741"/>
    </source>
</evidence>
<dbReference type="Gene3D" id="3.40.50.10660">
    <property type="entry name" value="PrpR receptor domain-like"/>
    <property type="match status" value="1"/>
</dbReference>
<dbReference type="Gene3D" id="1.10.8.60">
    <property type="match status" value="1"/>
</dbReference>
<feature type="domain" description="PAS" evidence="6">
    <location>
        <begin position="198"/>
        <end position="253"/>
    </location>
</feature>
<dbReference type="InterPro" id="IPR009057">
    <property type="entry name" value="Homeodomain-like_sf"/>
</dbReference>
<accession>I8U3N3</accession>
<keyword evidence="1" id="KW-0547">Nucleotide-binding</keyword>
<dbReference type="SUPFAM" id="SSF46689">
    <property type="entry name" value="Homeodomain-like"/>
    <property type="match status" value="1"/>
</dbReference>
<dbReference type="PROSITE" id="PS00675">
    <property type="entry name" value="SIGMA54_INTERACT_1"/>
    <property type="match status" value="1"/>
</dbReference>
<dbReference type="GO" id="GO:0005524">
    <property type="term" value="F:ATP binding"/>
    <property type="evidence" value="ECO:0007669"/>
    <property type="project" value="UniProtKB-KW"/>
</dbReference>
<dbReference type="PANTHER" id="PTHR32071">
    <property type="entry name" value="TRANSCRIPTIONAL REGULATORY PROTEIN"/>
    <property type="match status" value="1"/>
</dbReference>
<dbReference type="RefSeq" id="WP_007953939.1">
    <property type="nucleotide sequence ID" value="NZ_CP010978.1"/>
</dbReference>
<dbReference type="InterPro" id="IPR002078">
    <property type="entry name" value="Sigma_54_int"/>
</dbReference>
<dbReference type="Pfam" id="PF02954">
    <property type="entry name" value="HTH_8"/>
    <property type="match status" value="1"/>
</dbReference>
<dbReference type="OrthoDB" id="9771372at2"/>
<dbReference type="GO" id="GO:0000156">
    <property type="term" value="F:phosphorelay response regulator activity"/>
    <property type="evidence" value="ECO:0007669"/>
    <property type="project" value="InterPro"/>
</dbReference>
<dbReference type="PROSITE" id="PS50112">
    <property type="entry name" value="PAS"/>
    <property type="match status" value="1"/>
</dbReference>
<reference evidence="7 8" key="1">
    <citation type="journal article" date="2015" name="Genome Announc.">
        <title>Complete Genome Sequence of Pelosinus fermentans JBW45, a Member of a Remarkably Competitive Group of Negativicutes in the Firmicutes Phylum.</title>
        <authorList>
            <person name="De Leon K.B."/>
            <person name="Utturkar S.M."/>
            <person name="Camilleri L.B."/>
            <person name="Elias D.A."/>
            <person name="Arkin A.P."/>
            <person name="Fields M.W."/>
            <person name="Brown S.D."/>
            <person name="Wall J.D."/>
        </authorList>
    </citation>
    <scope>NUCLEOTIDE SEQUENCE [LARGE SCALE GENOMIC DNA]</scope>
    <source>
        <strain evidence="7 8">JBW45</strain>
    </source>
</reference>
<dbReference type="EMBL" id="CP010978">
    <property type="protein sequence ID" value="AJQ29814.1"/>
    <property type="molecule type" value="Genomic_DNA"/>
</dbReference>
<evidence type="ECO:0000256" key="4">
    <source>
        <dbReference type="ARBA" id="ARBA00023163"/>
    </source>
</evidence>
<dbReference type="Pfam" id="PF25601">
    <property type="entry name" value="AAA_lid_14"/>
    <property type="match status" value="1"/>
</dbReference>
<evidence type="ECO:0000259" key="6">
    <source>
        <dbReference type="PROSITE" id="PS50112"/>
    </source>
</evidence>
<dbReference type="InterPro" id="IPR027417">
    <property type="entry name" value="P-loop_NTPase"/>
</dbReference>
<keyword evidence="4" id="KW-0804">Transcription</keyword>
<dbReference type="Pfam" id="PF00158">
    <property type="entry name" value="Sigma54_activat"/>
    <property type="match status" value="1"/>
</dbReference>
<dbReference type="InterPro" id="IPR000014">
    <property type="entry name" value="PAS"/>
</dbReference>
<dbReference type="Proteomes" id="UP000005361">
    <property type="component" value="Chromosome"/>
</dbReference>
<dbReference type="STRING" id="1192197.JBW_04483"/>
<dbReference type="FunFam" id="3.40.50.300:FF:000006">
    <property type="entry name" value="DNA-binding transcriptional regulator NtrC"/>
    <property type="match status" value="1"/>
</dbReference>
<dbReference type="GO" id="GO:0006355">
    <property type="term" value="P:regulation of DNA-templated transcription"/>
    <property type="evidence" value="ECO:0007669"/>
    <property type="project" value="InterPro"/>
</dbReference>
<dbReference type="InterPro" id="IPR025662">
    <property type="entry name" value="Sigma_54_int_dom_ATP-bd_1"/>
</dbReference>
<dbReference type="PROSITE" id="PS00676">
    <property type="entry name" value="SIGMA54_INTERACT_2"/>
    <property type="match status" value="1"/>
</dbReference>
<dbReference type="Gene3D" id="3.40.50.300">
    <property type="entry name" value="P-loop containing nucleotide triphosphate hydrolases"/>
    <property type="match status" value="1"/>
</dbReference>
<evidence type="ECO:0000256" key="3">
    <source>
        <dbReference type="ARBA" id="ARBA00023015"/>
    </source>
</evidence>
<dbReference type="KEGG" id="pft:JBW_04483"/>
<sequence length="643" mass="72789">MSKIAFIAPDKQLFLQGKKIIHELGLHHKFDIYLARLNRGIRLAKKLQNEDVDVIVCRGGTARLIIESRVNIPVVEIPITGQDLAQVFHESKKLTGLPHPKVAILAFSNMIHDIEILSTILDIELTIYPLKTVEDLPSKIAEVAVTDADIVVGGIKTILLAAKKGLMTHLIRSGDFSIRTALLEAQKIMLGRKIEKEKAQEFKALVDYSLEGIISINKDRVIKVFNPTAERLLNLSAKDILGQKIDSMLTFINFDACLLEGQQSIGQVVQLGTIWISFNIAPIIVDQLIIGAIIAFQDVTRIQEMEVRIRNELITRKFIAKYHFTDLLGVSPQMIESKRIAQEMSLIDATVLISGESGTGKELFAQSIHNESQRKHGPFVAVNCAALPQNLLESELFGYVEGAFTGATKKGKPGLFEMAHTGTIFLDEISEMDKYAQSRLLRVLQEKQVMRLGDDKYIPVDMRIIAATNKNLAGLIKEGQFRQDLFYRLKVLTMTLPALRNRKNDIQYLAHHFLEYYKRRHFKQLDISDSGYNYLSGYSWPGNVRELKYFIERLVVIASEKWITEDVIKKYWHDREDEIELPAIVSDDLPVDNAPLPSEDKRIADALAQCHSNITRAAKLLGMDRSTLYRKLKAYKIEIKKAY</sequence>
<keyword evidence="2" id="KW-0067">ATP-binding</keyword>
<dbReference type="InterPro" id="IPR002197">
    <property type="entry name" value="HTH_Fis"/>
</dbReference>
<dbReference type="Gene3D" id="3.30.450.20">
    <property type="entry name" value="PAS domain"/>
    <property type="match status" value="1"/>
</dbReference>
<dbReference type="SMART" id="SM00091">
    <property type="entry name" value="PAS"/>
    <property type="match status" value="1"/>
</dbReference>
<dbReference type="CDD" id="cd00009">
    <property type="entry name" value="AAA"/>
    <property type="match status" value="1"/>
</dbReference>
<protein>
    <submittedName>
        <fullName evidence="7">Proprionate catabolism activator, Fis family</fullName>
    </submittedName>
</protein>
<dbReference type="SMART" id="SM00382">
    <property type="entry name" value="AAA"/>
    <property type="match status" value="1"/>
</dbReference>
<dbReference type="PANTHER" id="PTHR32071:SF57">
    <property type="entry name" value="C4-DICARBOXYLATE TRANSPORT TRANSCRIPTIONAL REGULATORY PROTEIN DCTD"/>
    <property type="match status" value="1"/>
</dbReference>
<dbReference type="AlphaFoldDB" id="I8U3N3"/>
<dbReference type="HOGENOM" id="CLU_000445_8_5_9"/>
<evidence type="ECO:0000259" key="5">
    <source>
        <dbReference type="PROSITE" id="PS50045"/>
    </source>
</evidence>
<evidence type="ECO:0000313" key="8">
    <source>
        <dbReference type="Proteomes" id="UP000005361"/>
    </source>
</evidence>
<dbReference type="Gene3D" id="1.10.10.60">
    <property type="entry name" value="Homeodomain-like"/>
    <property type="match status" value="1"/>
</dbReference>
<dbReference type="PROSITE" id="PS50045">
    <property type="entry name" value="SIGMA54_INTERACT_4"/>
    <property type="match status" value="1"/>
</dbReference>
<dbReference type="InterPro" id="IPR003593">
    <property type="entry name" value="AAA+_ATPase"/>
</dbReference>
<organism evidence="7 8">
    <name type="scientific">Pelosinus fermentans JBW45</name>
    <dbReference type="NCBI Taxonomy" id="1192197"/>
    <lineage>
        <taxon>Bacteria</taxon>
        <taxon>Bacillati</taxon>
        <taxon>Bacillota</taxon>
        <taxon>Negativicutes</taxon>
        <taxon>Selenomonadales</taxon>
        <taxon>Sporomusaceae</taxon>
        <taxon>Pelosinus</taxon>
    </lineage>
</organism>
<dbReference type="SUPFAM" id="SSF52540">
    <property type="entry name" value="P-loop containing nucleoside triphosphate hydrolases"/>
    <property type="match status" value="1"/>
</dbReference>
<dbReference type="SUPFAM" id="SSF159800">
    <property type="entry name" value="PrpR receptor domain-like"/>
    <property type="match status" value="1"/>
</dbReference>
<reference evidence="8" key="2">
    <citation type="submission" date="2015-02" db="EMBL/GenBank/DDBJ databases">
        <title>Complete Genome Sequence of Pelosinus fermentans JBW45.</title>
        <authorList>
            <person name="De Leon K.B."/>
            <person name="Utturkar S.M."/>
            <person name="Camilleri L.B."/>
            <person name="Arkin A.P."/>
            <person name="Fields M.W."/>
            <person name="Brown S.D."/>
            <person name="Wall J.D."/>
        </authorList>
    </citation>
    <scope>NUCLEOTIDE SEQUENCE [LARGE SCALE GENOMIC DNA]</scope>
    <source>
        <strain evidence="8">JBW45</strain>
    </source>
</reference>
<dbReference type="Gene3D" id="3.40.50.2300">
    <property type="match status" value="1"/>
</dbReference>